<reference evidence="1 2" key="1">
    <citation type="journal article" date="2020" name="Cell">
        <title>Large-Scale Comparative Analyses of Tick Genomes Elucidate Their Genetic Diversity and Vector Capacities.</title>
        <authorList>
            <consortium name="Tick Genome and Microbiome Consortium (TIGMIC)"/>
            <person name="Jia N."/>
            <person name="Wang J."/>
            <person name="Shi W."/>
            <person name="Du L."/>
            <person name="Sun Y."/>
            <person name="Zhan W."/>
            <person name="Jiang J.F."/>
            <person name="Wang Q."/>
            <person name="Zhang B."/>
            <person name="Ji P."/>
            <person name="Bell-Sakyi L."/>
            <person name="Cui X.M."/>
            <person name="Yuan T.T."/>
            <person name="Jiang B.G."/>
            <person name="Yang W.F."/>
            <person name="Lam T.T."/>
            <person name="Chang Q.C."/>
            <person name="Ding S.J."/>
            <person name="Wang X.J."/>
            <person name="Zhu J.G."/>
            <person name="Ruan X.D."/>
            <person name="Zhao L."/>
            <person name="Wei J.T."/>
            <person name="Ye R.Z."/>
            <person name="Que T.C."/>
            <person name="Du C.H."/>
            <person name="Zhou Y.H."/>
            <person name="Cheng J.X."/>
            <person name="Dai P.F."/>
            <person name="Guo W.B."/>
            <person name="Han X.H."/>
            <person name="Huang E.J."/>
            <person name="Li L.F."/>
            <person name="Wei W."/>
            <person name="Gao Y.C."/>
            <person name="Liu J.Z."/>
            <person name="Shao H.Z."/>
            <person name="Wang X."/>
            <person name="Wang C.C."/>
            <person name="Yang T.C."/>
            <person name="Huo Q.B."/>
            <person name="Li W."/>
            <person name="Chen H.Y."/>
            <person name="Chen S.E."/>
            <person name="Zhou L.G."/>
            <person name="Ni X.B."/>
            <person name="Tian J.H."/>
            <person name="Sheng Y."/>
            <person name="Liu T."/>
            <person name="Pan Y.S."/>
            <person name="Xia L.Y."/>
            <person name="Li J."/>
            <person name="Zhao F."/>
            <person name="Cao W.C."/>
        </authorList>
    </citation>
    <scope>NUCLEOTIDE SEQUENCE [LARGE SCALE GENOMIC DNA]</scope>
    <source>
        <strain evidence="1">Iper-2018</strain>
    </source>
</reference>
<feature type="non-terminal residue" evidence="1">
    <location>
        <position position="1"/>
    </location>
</feature>
<keyword evidence="2" id="KW-1185">Reference proteome</keyword>
<sequence length="56" mass="5796">PQQRSWDEDGARGPLAGRSDPVADPGRDGHGLAAEGFPSFPFALRAPPPPPPPPEG</sequence>
<gene>
    <name evidence="1" type="ORF">HPB47_019921</name>
</gene>
<feature type="non-terminal residue" evidence="1">
    <location>
        <position position="56"/>
    </location>
</feature>
<comment type="caution">
    <text evidence="1">The sequence shown here is derived from an EMBL/GenBank/DDBJ whole genome shotgun (WGS) entry which is preliminary data.</text>
</comment>
<evidence type="ECO:0000313" key="2">
    <source>
        <dbReference type="Proteomes" id="UP000805193"/>
    </source>
</evidence>
<organism evidence="1 2">
    <name type="scientific">Ixodes persulcatus</name>
    <name type="common">Taiga tick</name>
    <dbReference type="NCBI Taxonomy" id="34615"/>
    <lineage>
        <taxon>Eukaryota</taxon>
        <taxon>Metazoa</taxon>
        <taxon>Ecdysozoa</taxon>
        <taxon>Arthropoda</taxon>
        <taxon>Chelicerata</taxon>
        <taxon>Arachnida</taxon>
        <taxon>Acari</taxon>
        <taxon>Parasitiformes</taxon>
        <taxon>Ixodida</taxon>
        <taxon>Ixodoidea</taxon>
        <taxon>Ixodidae</taxon>
        <taxon>Ixodinae</taxon>
        <taxon>Ixodes</taxon>
    </lineage>
</organism>
<name>A0AC60QGT3_IXOPE</name>
<accession>A0AC60QGT3</accession>
<proteinExistence type="predicted"/>
<protein>
    <submittedName>
        <fullName evidence="1">Uncharacterized protein</fullName>
    </submittedName>
</protein>
<evidence type="ECO:0000313" key="1">
    <source>
        <dbReference type="EMBL" id="KAG0433435.1"/>
    </source>
</evidence>
<dbReference type="EMBL" id="JABSTQ010009061">
    <property type="protein sequence ID" value="KAG0433435.1"/>
    <property type="molecule type" value="Genomic_DNA"/>
</dbReference>
<dbReference type="Proteomes" id="UP000805193">
    <property type="component" value="Unassembled WGS sequence"/>
</dbReference>